<organism evidence="1 2">
    <name type="scientific">Mesorhizobium calcicola</name>
    <dbReference type="NCBI Taxonomy" id="1300310"/>
    <lineage>
        <taxon>Bacteria</taxon>
        <taxon>Pseudomonadati</taxon>
        <taxon>Pseudomonadota</taxon>
        <taxon>Alphaproteobacteria</taxon>
        <taxon>Hyphomicrobiales</taxon>
        <taxon>Phyllobacteriaceae</taxon>
        <taxon>Mesorhizobium</taxon>
    </lineage>
</organism>
<dbReference type="RefSeq" id="WP_379018186.1">
    <property type="nucleotide sequence ID" value="NZ_JBHUGY010000017.1"/>
</dbReference>
<protein>
    <recommendedName>
        <fullName evidence="3">Transposase</fullName>
    </recommendedName>
</protein>
<name>A0ABW4WC99_9HYPH</name>
<reference evidence="2" key="1">
    <citation type="journal article" date="2019" name="Int. J. Syst. Evol. Microbiol.">
        <title>The Global Catalogue of Microorganisms (GCM) 10K type strain sequencing project: providing services to taxonomists for standard genome sequencing and annotation.</title>
        <authorList>
            <consortium name="The Broad Institute Genomics Platform"/>
            <consortium name="The Broad Institute Genome Sequencing Center for Infectious Disease"/>
            <person name="Wu L."/>
            <person name="Ma J."/>
        </authorList>
    </citation>
    <scope>NUCLEOTIDE SEQUENCE [LARGE SCALE GENOMIC DNA]</scope>
    <source>
        <strain evidence="2">CGMCC 1.16226</strain>
    </source>
</reference>
<dbReference type="Proteomes" id="UP001597349">
    <property type="component" value="Unassembled WGS sequence"/>
</dbReference>
<evidence type="ECO:0008006" key="3">
    <source>
        <dbReference type="Google" id="ProtNLM"/>
    </source>
</evidence>
<evidence type="ECO:0000313" key="2">
    <source>
        <dbReference type="Proteomes" id="UP001597349"/>
    </source>
</evidence>
<comment type="caution">
    <text evidence="1">The sequence shown here is derived from an EMBL/GenBank/DDBJ whole genome shotgun (WGS) entry which is preliminary data.</text>
</comment>
<proteinExistence type="predicted"/>
<sequence>MVVVRKLDEEEFKACFIEPMTDVTATADAAVDIWPYVDALNLDEVGVPYLNDVRHVYRDAQNRFDQVLIGTGRFNALLVIVVDLNGKIVFGHILLDLNKEYNVSGGDLRVV</sequence>
<gene>
    <name evidence="1" type="ORF">ACFSQT_10210</name>
</gene>
<dbReference type="EMBL" id="JBHUGY010000017">
    <property type="protein sequence ID" value="MFD2053445.1"/>
    <property type="molecule type" value="Genomic_DNA"/>
</dbReference>
<keyword evidence="2" id="KW-1185">Reference proteome</keyword>
<evidence type="ECO:0000313" key="1">
    <source>
        <dbReference type="EMBL" id="MFD2053445.1"/>
    </source>
</evidence>
<accession>A0ABW4WC99</accession>